<dbReference type="AlphaFoldDB" id="A0A5J5ARD0"/>
<name>A0A5J5ARD0_9ASTE</name>
<organism evidence="1 2">
    <name type="scientific">Nyssa sinensis</name>
    <dbReference type="NCBI Taxonomy" id="561372"/>
    <lineage>
        <taxon>Eukaryota</taxon>
        <taxon>Viridiplantae</taxon>
        <taxon>Streptophyta</taxon>
        <taxon>Embryophyta</taxon>
        <taxon>Tracheophyta</taxon>
        <taxon>Spermatophyta</taxon>
        <taxon>Magnoliopsida</taxon>
        <taxon>eudicotyledons</taxon>
        <taxon>Gunneridae</taxon>
        <taxon>Pentapetalae</taxon>
        <taxon>asterids</taxon>
        <taxon>Cornales</taxon>
        <taxon>Nyssaceae</taxon>
        <taxon>Nyssa</taxon>
    </lineage>
</organism>
<dbReference type="EMBL" id="CM018042">
    <property type="protein sequence ID" value="KAA8532292.1"/>
    <property type="molecule type" value="Genomic_DNA"/>
</dbReference>
<accession>A0A5J5ARD0</accession>
<reference evidence="1 2" key="1">
    <citation type="submission" date="2019-09" db="EMBL/GenBank/DDBJ databases">
        <title>A chromosome-level genome assembly of the Chinese tupelo Nyssa sinensis.</title>
        <authorList>
            <person name="Yang X."/>
            <person name="Kang M."/>
            <person name="Yang Y."/>
            <person name="Xiong H."/>
            <person name="Wang M."/>
            <person name="Zhang Z."/>
            <person name="Wang Z."/>
            <person name="Wu H."/>
            <person name="Ma T."/>
            <person name="Liu J."/>
            <person name="Xi Z."/>
        </authorList>
    </citation>
    <scope>NUCLEOTIDE SEQUENCE [LARGE SCALE GENOMIC DNA]</scope>
    <source>
        <strain evidence="1">J267</strain>
        <tissue evidence="1">Leaf</tissue>
    </source>
</reference>
<sequence>MSVVETATFEAETRHRSEIEATKIVAVDEQKDKILKLGRKLVFDGYNFCLKKMAKAFPEIDTEATPDLVTLPLDLGSIMNDGDFWTVELAGVSVGLEPTMAAIGPERAVRVADFEPAVAIGLVMVVFEPEPTTVAGLVVAVVEFMRLKLADFKLNLP</sequence>
<dbReference type="Proteomes" id="UP000325577">
    <property type="component" value="Linkage Group LG19"/>
</dbReference>
<evidence type="ECO:0000313" key="1">
    <source>
        <dbReference type="EMBL" id="KAA8532292.1"/>
    </source>
</evidence>
<keyword evidence="2" id="KW-1185">Reference proteome</keyword>
<evidence type="ECO:0000313" key="2">
    <source>
        <dbReference type="Proteomes" id="UP000325577"/>
    </source>
</evidence>
<gene>
    <name evidence="1" type="ORF">F0562_032325</name>
</gene>
<proteinExistence type="predicted"/>
<protein>
    <submittedName>
        <fullName evidence="1">Uncharacterized protein</fullName>
    </submittedName>
</protein>